<dbReference type="InParanoid" id="J0LJR7"/>
<feature type="region of interest" description="Disordered" evidence="1">
    <location>
        <begin position="1059"/>
        <end position="1271"/>
    </location>
</feature>
<feature type="compositionally biased region" description="Polar residues" evidence="1">
    <location>
        <begin position="469"/>
        <end position="481"/>
    </location>
</feature>
<protein>
    <submittedName>
        <fullName evidence="3">Uncharacterized protein</fullName>
    </submittedName>
</protein>
<proteinExistence type="predicted"/>
<evidence type="ECO:0000313" key="3">
    <source>
        <dbReference type="EMBL" id="EJD40855.1"/>
    </source>
</evidence>
<feature type="compositionally biased region" description="Polar residues" evidence="1">
    <location>
        <begin position="1064"/>
        <end position="1078"/>
    </location>
</feature>
<dbReference type="OrthoDB" id="2554322at2759"/>
<name>J0LJR7_AURST</name>
<accession>J0LJR7</accession>
<feature type="compositionally biased region" description="Low complexity" evidence="1">
    <location>
        <begin position="60"/>
        <end position="81"/>
    </location>
</feature>
<feature type="compositionally biased region" description="Pro residues" evidence="1">
    <location>
        <begin position="682"/>
        <end position="691"/>
    </location>
</feature>
<feature type="compositionally biased region" description="Basic and acidic residues" evidence="1">
    <location>
        <begin position="338"/>
        <end position="362"/>
    </location>
</feature>
<feature type="compositionally biased region" description="Low complexity" evidence="1">
    <location>
        <begin position="625"/>
        <end position="635"/>
    </location>
</feature>
<feature type="compositionally biased region" description="Acidic residues" evidence="1">
    <location>
        <begin position="370"/>
        <end position="382"/>
    </location>
</feature>
<evidence type="ECO:0000256" key="1">
    <source>
        <dbReference type="SAM" id="MobiDB-lite"/>
    </source>
</evidence>
<feature type="region of interest" description="Disordered" evidence="1">
    <location>
        <begin position="26"/>
        <end position="269"/>
    </location>
</feature>
<feature type="compositionally biased region" description="Basic and acidic residues" evidence="1">
    <location>
        <begin position="1176"/>
        <end position="1193"/>
    </location>
</feature>
<evidence type="ECO:0000256" key="2">
    <source>
        <dbReference type="SAM" id="SignalP"/>
    </source>
</evidence>
<feature type="compositionally biased region" description="Basic residues" evidence="1">
    <location>
        <begin position="325"/>
        <end position="336"/>
    </location>
</feature>
<dbReference type="eggNOG" id="ENOG502SD3M">
    <property type="taxonomic scope" value="Eukaryota"/>
</dbReference>
<feature type="compositionally biased region" description="Low complexity" evidence="1">
    <location>
        <begin position="1086"/>
        <end position="1095"/>
    </location>
</feature>
<feature type="compositionally biased region" description="Basic and acidic residues" evidence="1">
    <location>
        <begin position="606"/>
        <end position="624"/>
    </location>
</feature>
<sequence length="1415" mass="150581">MGGSKNWRGPLFSVLPRVALLLGALRAQPREKNGRAAPPPPAPAPPQPPVHAPAPDEPGITSVTVTPSTPPTTIATTQATPLAMTSASTAVLSPPAIHAPSENWDDDFEFGAGHGHTPGQPTDRTHLSAGSAAGARGPRKRASAALSETEENWDDDYEDAAHDSQPGPSSRPHHAQRRSKGSTRENWDDEFAASPESQRHDNEGAFSSDDDDGAEFGLGSAHDEDRTVTSSTRNRPFSMAEAPPVPSIPSSRLSPTRPAPVPASPTVSSFSATLSYAPSNYSSTAHLALRQTQSAGSSAHGRSFLPQQPGVLRKPPPAASNNATRARRRLRKKSRPSRVGDDIFEMDDRTDDRAARLQRLAEHVSGMTSTDDDGEYDDEERDEMGYIPPVTPEPRSYHTQQTSSSSRPSSVAAHNASVVSFAATPSSSIPVPTATPSSNAGPSSPVRSPILSRLGSVKRWAKGARRLSTAPSDASATNSPSGYDLGDSGGHSRPLSLAYAQQQERARSPLGEPLNPNVHELQPLGTLHPKKSGSTLHQDESFASQKSGHKMWFFRQDNGGPLRNRKSRDRMKDPPGGNNSADLEHCPPNPVTGAHFPRRGSNAGLEDEKEKEKEKDHEAKERRGILGLRRISLIGGHKRTRSGVDEHMAPTPTTEPSAVLTGFSFPPPEQPAADPDLGPPIELSPPSPPSGSPRRKSKPLVGTQSEPVVQIDASPSTASVKFALASGAASLGRNGTPTQEAQRELALALRRNSLGDLKAMDGASTSGGLKIPARISRAQVGLKRDLGLVKEFASCIEQLRQLQVTYQALLGELRVALENAASPTSATSGSTRLFHLPRAPLARPPEEPARKLQNIEHEYSIWWECAEVLIELGGTGGPATSVSEPKNLSTSTLDERERDVTRSGKRRERAITLVGSEPPPTPTTNGPPQASPPPSHWRASTGRHDLSQRQLVLLKKMLNTPDPATFVVGGIVAVTKPTLTLRSAPPTGESSFSSSVGTGPPAASSSSGSRVGLGLEIPELDQRMLAGSPAPSQGPSSPQNKARRGSRGITSLRELLRSFKRQGQAGTSSSVSNATMSRTDLPPNGSATTSSASVSAHEEVPRPQSTARKPKARLSTGAQTVVSEQEARRKREVHPNSPYGTVGAVPTKSPRRPSLASLFRLAGGRPKIQRQASGTEARRSEDADYSDWDRMESASDLDLPNGIKDPAAPDTIRGSKTSKYAALQGTPPPTMRRQRSRSRSRTRGPSASRSSVNLALPPPSTPSPSKSNVLRGRLFRTRSRPGSRDGAPPPAPSQAFAHAFASANTATPTQDSENAARQREQQQQLGRERSATTPSRRPAGSRSVSANYIPQAPHTEPLPPLPDLKVALTPENLRPLLEYAREVTTRLSDCVVELRTVLGPRNVSTPDVGVGSAPT</sequence>
<feature type="compositionally biased region" description="Polar residues" evidence="1">
    <location>
        <begin position="424"/>
        <end position="446"/>
    </location>
</feature>
<feature type="compositionally biased region" description="Acidic residues" evidence="1">
    <location>
        <begin position="148"/>
        <end position="158"/>
    </location>
</feature>
<feature type="compositionally biased region" description="Low complexity" evidence="1">
    <location>
        <begin position="993"/>
        <end position="1012"/>
    </location>
</feature>
<dbReference type="Proteomes" id="UP000006514">
    <property type="component" value="Unassembled WGS sequence"/>
</dbReference>
<feature type="compositionally biased region" description="Polar residues" evidence="1">
    <location>
        <begin position="878"/>
        <end position="892"/>
    </location>
</feature>
<keyword evidence="2" id="KW-0732">Signal</keyword>
<feature type="region of interest" description="Disordered" evidence="1">
    <location>
        <begin position="288"/>
        <end position="710"/>
    </location>
</feature>
<dbReference type="OMA" id="NWDDDFQ"/>
<feature type="compositionally biased region" description="Low complexity" evidence="1">
    <location>
        <begin position="403"/>
        <end position="423"/>
    </location>
</feature>
<feature type="chain" id="PRO_5003735631" evidence="2">
    <location>
        <begin position="28"/>
        <end position="1415"/>
    </location>
</feature>
<feature type="compositionally biased region" description="Basic residues" evidence="1">
    <location>
        <begin position="1232"/>
        <end position="1242"/>
    </location>
</feature>
<feature type="region of interest" description="Disordered" evidence="1">
    <location>
        <begin position="1304"/>
        <end position="1362"/>
    </location>
</feature>
<feature type="compositionally biased region" description="Polar residues" evidence="1">
    <location>
        <begin position="288"/>
        <end position="297"/>
    </location>
</feature>
<feature type="compositionally biased region" description="Basic and acidic residues" evidence="1">
    <location>
        <begin position="1314"/>
        <end position="1330"/>
    </location>
</feature>
<dbReference type="KEGG" id="adl:AURDEDRAFT_186821"/>
<feature type="region of interest" description="Disordered" evidence="1">
    <location>
        <begin position="981"/>
        <end position="1012"/>
    </location>
</feature>
<feature type="compositionally biased region" description="Basic and acidic residues" evidence="1">
    <location>
        <begin position="893"/>
        <end position="902"/>
    </location>
</feature>
<feature type="compositionally biased region" description="Polar residues" evidence="1">
    <location>
        <begin position="532"/>
        <end position="546"/>
    </location>
</feature>
<dbReference type="EMBL" id="JH687798">
    <property type="protein sequence ID" value="EJD40855.1"/>
    <property type="molecule type" value="Genomic_DNA"/>
</dbReference>
<feature type="compositionally biased region" description="Low complexity" evidence="1">
    <location>
        <begin position="1026"/>
        <end position="1039"/>
    </location>
</feature>
<feature type="compositionally biased region" description="Basic residues" evidence="1">
    <location>
        <begin position="171"/>
        <end position="181"/>
    </location>
</feature>
<feature type="signal peptide" evidence="2">
    <location>
        <begin position="1"/>
        <end position="27"/>
    </location>
</feature>
<feature type="region of interest" description="Disordered" evidence="1">
    <location>
        <begin position="1025"/>
        <end position="1047"/>
    </location>
</feature>
<gene>
    <name evidence="3" type="ORF">AURDEDRAFT_186821</name>
</gene>
<feature type="compositionally biased region" description="Pro residues" evidence="1">
    <location>
        <begin position="37"/>
        <end position="56"/>
    </location>
</feature>
<keyword evidence="4" id="KW-1185">Reference proteome</keyword>
<organism evidence="3 4">
    <name type="scientific">Auricularia subglabra (strain TFB-10046 / SS5)</name>
    <name type="common">White-rot fungus</name>
    <name type="synonym">Auricularia delicata (strain TFB10046)</name>
    <dbReference type="NCBI Taxonomy" id="717982"/>
    <lineage>
        <taxon>Eukaryota</taxon>
        <taxon>Fungi</taxon>
        <taxon>Dikarya</taxon>
        <taxon>Basidiomycota</taxon>
        <taxon>Agaricomycotina</taxon>
        <taxon>Agaricomycetes</taxon>
        <taxon>Auriculariales</taxon>
        <taxon>Auriculariaceae</taxon>
        <taxon>Auricularia</taxon>
    </lineage>
</organism>
<evidence type="ECO:0000313" key="4">
    <source>
        <dbReference type="Proteomes" id="UP000006514"/>
    </source>
</evidence>
<reference evidence="4" key="1">
    <citation type="journal article" date="2012" name="Science">
        <title>The Paleozoic origin of enzymatic lignin decomposition reconstructed from 31 fungal genomes.</title>
        <authorList>
            <person name="Floudas D."/>
            <person name="Binder M."/>
            <person name="Riley R."/>
            <person name="Barry K."/>
            <person name="Blanchette R.A."/>
            <person name="Henrissat B."/>
            <person name="Martinez A.T."/>
            <person name="Otillar R."/>
            <person name="Spatafora J.W."/>
            <person name="Yadav J.S."/>
            <person name="Aerts A."/>
            <person name="Benoit I."/>
            <person name="Boyd A."/>
            <person name="Carlson A."/>
            <person name="Copeland A."/>
            <person name="Coutinho P.M."/>
            <person name="de Vries R.P."/>
            <person name="Ferreira P."/>
            <person name="Findley K."/>
            <person name="Foster B."/>
            <person name="Gaskell J."/>
            <person name="Glotzer D."/>
            <person name="Gorecki P."/>
            <person name="Heitman J."/>
            <person name="Hesse C."/>
            <person name="Hori C."/>
            <person name="Igarashi K."/>
            <person name="Jurgens J.A."/>
            <person name="Kallen N."/>
            <person name="Kersten P."/>
            <person name="Kohler A."/>
            <person name="Kuees U."/>
            <person name="Kumar T.K.A."/>
            <person name="Kuo A."/>
            <person name="LaButti K."/>
            <person name="Larrondo L.F."/>
            <person name="Lindquist E."/>
            <person name="Ling A."/>
            <person name="Lombard V."/>
            <person name="Lucas S."/>
            <person name="Lundell T."/>
            <person name="Martin R."/>
            <person name="McLaughlin D.J."/>
            <person name="Morgenstern I."/>
            <person name="Morin E."/>
            <person name="Murat C."/>
            <person name="Nagy L.G."/>
            <person name="Nolan M."/>
            <person name="Ohm R.A."/>
            <person name="Patyshakuliyeva A."/>
            <person name="Rokas A."/>
            <person name="Ruiz-Duenas F.J."/>
            <person name="Sabat G."/>
            <person name="Salamov A."/>
            <person name="Samejima M."/>
            <person name="Schmutz J."/>
            <person name="Slot J.C."/>
            <person name="St John F."/>
            <person name="Stenlid J."/>
            <person name="Sun H."/>
            <person name="Sun S."/>
            <person name="Syed K."/>
            <person name="Tsang A."/>
            <person name="Wiebenga A."/>
            <person name="Young D."/>
            <person name="Pisabarro A."/>
            <person name="Eastwood D.C."/>
            <person name="Martin F."/>
            <person name="Cullen D."/>
            <person name="Grigoriev I.V."/>
            <person name="Hibbett D.S."/>
        </authorList>
    </citation>
    <scope>NUCLEOTIDE SEQUENCE [LARGE SCALE GENOMIC DNA]</scope>
    <source>
        <strain evidence="4">TFB10046</strain>
    </source>
</reference>
<feature type="region of interest" description="Disordered" evidence="1">
    <location>
        <begin position="876"/>
        <end position="943"/>
    </location>
</feature>